<dbReference type="Proteomes" id="UP000233551">
    <property type="component" value="Unassembled WGS sequence"/>
</dbReference>
<feature type="region of interest" description="Disordered" evidence="1">
    <location>
        <begin position="1"/>
        <end position="25"/>
    </location>
</feature>
<reference evidence="2 3" key="1">
    <citation type="submission" date="2017-11" db="EMBL/GenBank/DDBJ databases">
        <title>De-novo sequencing of pomegranate (Punica granatum L.) genome.</title>
        <authorList>
            <person name="Akparov Z."/>
            <person name="Amiraslanov A."/>
            <person name="Hajiyeva S."/>
            <person name="Abbasov M."/>
            <person name="Kaur K."/>
            <person name="Hamwieh A."/>
            <person name="Solovyev V."/>
            <person name="Salamov A."/>
            <person name="Braich B."/>
            <person name="Kosarev P."/>
            <person name="Mahmoud A."/>
            <person name="Hajiyev E."/>
            <person name="Babayeva S."/>
            <person name="Izzatullayeva V."/>
            <person name="Mammadov A."/>
            <person name="Mammadov A."/>
            <person name="Sharifova S."/>
            <person name="Ojaghi J."/>
            <person name="Eynullazada K."/>
            <person name="Bayramov B."/>
            <person name="Abdulazimova A."/>
            <person name="Shahmuradov I."/>
        </authorList>
    </citation>
    <scope>NUCLEOTIDE SEQUENCE [LARGE SCALE GENOMIC DNA]</scope>
    <source>
        <strain evidence="3">cv. AG2017</strain>
        <tissue evidence="2">Leaf</tissue>
    </source>
</reference>
<organism evidence="2 3">
    <name type="scientific">Punica granatum</name>
    <name type="common">Pomegranate</name>
    <dbReference type="NCBI Taxonomy" id="22663"/>
    <lineage>
        <taxon>Eukaryota</taxon>
        <taxon>Viridiplantae</taxon>
        <taxon>Streptophyta</taxon>
        <taxon>Embryophyta</taxon>
        <taxon>Tracheophyta</taxon>
        <taxon>Spermatophyta</taxon>
        <taxon>Magnoliopsida</taxon>
        <taxon>eudicotyledons</taxon>
        <taxon>Gunneridae</taxon>
        <taxon>Pentapetalae</taxon>
        <taxon>rosids</taxon>
        <taxon>malvids</taxon>
        <taxon>Myrtales</taxon>
        <taxon>Lythraceae</taxon>
        <taxon>Punica</taxon>
    </lineage>
</organism>
<accession>A0A2I0JFE2</accession>
<protein>
    <submittedName>
        <fullName evidence="2">Uncharacterized protein</fullName>
    </submittedName>
</protein>
<feature type="region of interest" description="Disordered" evidence="1">
    <location>
        <begin position="116"/>
        <end position="158"/>
    </location>
</feature>
<comment type="caution">
    <text evidence="2">The sequence shown here is derived from an EMBL/GenBank/DDBJ whole genome shotgun (WGS) entry which is preliminary data.</text>
</comment>
<dbReference type="AlphaFoldDB" id="A0A2I0JFE2"/>
<proteinExistence type="predicted"/>
<evidence type="ECO:0000313" key="3">
    <source>
        <dbReference type="Proteomes" id="UP000233551"/>
    </source>
</evidence>
<dbReference type="EMBL" id="PGOL01001733">
    <property type="protein sequence ID" value="PKI54981.1"/>
    <property type="molecule type" value="Genomic_DNA"/>
</dbReference>
<name>A0A2I0JFE2_PUNGR</name>
<feature type="compositionally biased region" description="Acidic residues" evidence="1">
    <location>
        <begin position="149"/>
        <end position="158"/>
    </location>
</feature>
<keyword evidence="3" id="KW-1185">Reference proteome</keyword>
<gene>
    <name evidence="2" type="ORF">CRG98_024653</name>
</gene>
<evidence type="ECO:0000313" key="2">
    <source>
        <dbReference type="EMBL" id="PKI54981.1"/>
    </source>
</evidence>
<evidence type="ECO:0000256" key="1">
    <source>
        <dbReference type="SAM" id="MobiDB-lite"/>
    </source>
</evidence>
<sequence length="158" mass="18262">MVELEIGREAEGAEMREAGERAEGWRETRGELRGRKCRREYAEPREKIENSSCLGRTWTSCGPWVVGELREFQFGVELGVPEPAEGESLVVGVFREFKLSVSFFVRRESRSRVRRGVGVRQARLQQQPGSHRPSLLEKKKKKRKREGMNEEEEEPEEG</sequence>